<dbReference type="Gene3D" id="1.10.240.10">
    <property type="entry name" value="Tyrosyl-Transfer RNA Synthetase"/>
    <property type="match status" value="1"/>
</dbReference>
<dbReference type="InterPro" id="IPR001412">
    <property type="entry name" value="aa-tRNA-synth_I_CS"/>
</dbReference>
<dbReference type="PROSITE" id="PS50889">
    <property type="entry name" value="S4"/>
    <property type="match status" value="1"/>
</dbReference>
<dbReference type="PRINTS" id="PR01040">
    <property type="entry name" value="TRNASYNTHTYR"/>
</dbReference>
<dbReference type="Pfam" id="PF22421">
    <property type="entry name" value="SYY_C-terminal"/>
    <property type="match status" value="1"/>
</dbReference>
<name>A0A964RP03_9CLOT</name>
<evidence type="ECO:0000256" key="3">
    <source>
        <dbReference type="ARBA" id="ARBA00022598"/>
    </source>
</evidence>
<keyword evidence="4 11" id="KW-0547">Nucleotide-binding</keyword>
<comment type="subunit">
    <text evidence="11">Homodimer.</text>
</comment>
<feature type="short sequence motif" description="'KMSKS' region" evidence="11">
    <location>
        <begin position="228"/>
        <end position="232"/>
    </location>
</feature>
<dbReference type="GO" id="GO:0004831">
    <property type="term" value="F:tyrosine-tRNA ligase activity"/>
    <property type="evidence" value="ECO:0007669"/>
    <property type="project" value="UniProtKB-UniRule"/>
</dbReference>
<dbReference type="GO" id="GO:0005829">
    <property type="term" value="C:cytosol"/>
    <property type="evidence" value="ECO:0007669"/>
    <property type="project" value="TreeGrafter"/>
</dbReference>
<evidence type="ECO:0000259" key="13">
    <source>
        <dbReference type="Pfam" id="PF22421"/>
    </source>
</evidence>
<dbReference type="SUPFAM" id="SSF55174">
    <property type="entry name" value="Alpha-L RNA-binding motif"/>
    <property type="match status" value="1"/>
</dbReference>
<gene>
    <name evidence="11" type="primary">tyrS</name>
    <name evidence="14" type="ORF">GKZ28_15985</name>
</gene>
<feature type="binding site" evidence="11">
    <location>
        <position position="231"/>
    </location>
    <ligand>
        <name>ATP</name>
        <dbReference type="ChEBI" id="CHEBI:30616"/>
    </ligand>
</feature>
<dbReference type="RefSeq" id="WP_160359972.1">
    <property type="nucleotide sequence ID" value="NZ_WSRQ01000027.1"/>
</dbReference>
<organism evidence="14 15">
    <name type="scientific">Clostridium chromiireducens</name>
    <dbReference type="NCBI Taxonomy" id="225345"/>
    <lineage>
        <taxon>Bacteria</taxon>
        <taxon>Bacillati</taxon>
        <taxon>Bacillota</taxon>
        <taxon>Clostridia</taxon>
        <taxon>Eubacteriales</taxon>
        <taxon>Clostridiaceae</taxon>
        <taxon>Clostridium</taxon>
    </lineage>
</organism>
<comment type="subcellular location">
    <subcellularLocation>
        <location evidence="1 11">Cytoplasm</location>
    </subcellularLocation>
</comment>
<evidence type="ECO:0000313" key="15">
    <source>
        <dbReference type="Proteomes" id="UP000656077"/>
    </source>
</evidence>
<dbReference type="InterPro" id="IPR024107">
    <property type="entry name" value="Tyr-tRNA-ligase_bac_1"/>
</dbReference>
<dbReference type="PANTHER" id="PTHR11766:SF0">
    <property type="entry name" value="TYROSINE--TRNA LIGASE, MITOCHONDRIAL"/>
    <property type="match status" value="1"/>
</dbReference>
<dbReference type="HAMAP" id="MF_02006">
    <property type="entry name" value="Tyr_tRNA_synth_type1"/>
    <property type="match status" value="1"/>
</dbReference>
<keyword evidence="6 12" id="KW-0694">RNA-binding</keyword>
<evidence type="ECO:0000256" key="10">
    <source>
        <dbReference type="ARBA" id="ARBA00060965"/>
    </source>
</evidence>
<dbReference type="CDD" id="cd00165">
    <property type="entry name" value="S4"/>
    <property type="match status" value="1"/>
</dbReference>
<reference evidence="14" key="1">
    <citation type="submission" date="2019-12" db="EMBL/GenBank/DDBJ databases">
        <title>Microbes associate with the intestines of laboratory mice.</title>
        <authorList>
            <person name="Navarre W."/>
            <person name="Wong E."/>
        </authorList>
    </citation>
    <scope>NUCLEOTIDE SEQUENCE</scope>
    <source>
        <strain evidence="14">NM79_F5</strain>
    </source>
</reference>
<dbReference type="PANTHER" id="PTHR11766">
    <property type="entry name" value="TYROSYL-TRNA SYNTHETASE"/>
    <property type="match status" value="1"/>
</dbReference>
<evidence type="ECO:0000256" key="8">
    <source>
        <dbReference type="ARBA" id="ARBA00023146"/>
    </source>
</evidence>
<comment type="function">
    <text evidence="11">Catalyzes the attachment of tyrosine to tRNA(Tyr) in a two-step reaction: tyrosine is first activated by ATP to form Tyr-AMP and then transferred to the acceptor end of tRNA(Tyr).</text>
</comment>
<dbReference type="InterPro" id="IPR036986">
    <property type="entry name" value="S4_RNA-bd_sf"/>
</dbReference>
<evidence type="ECO:0000256" key="12">
    <source>
        <dbReference type="PROSITE-ProRule" id="PRU00182"/>
    </source>
</evidence>
<dbReference type="FunFam" id="1.10.240.10:FF:000001">
    <property type="entry name" value="Tyrosine--tRNA ligase"/>
    <property type="match status" value="1"/>
</dbReference>
<evidence type="ECO:0000256" key="9">
    <source>
        <dbReference type="ARBA" id="ARBA00048248"/>
    </source>
</evidence>
<dbReference type="CDD" id="cd00805">
    <property type="entry name" value="TyrRS_core"/>
    <property type="match status" value="1"/>
</dbReference>
<dbReference type="Proteomes" id="UP000656077">
    <property type="component" value="Unassembled WGS sequence"/>
</dbReference>
<dbReference type="GO" id="GO:0003723">
    <property type="term" value="F:RNA binding"/>
    <property type="evidence" value="ECO:0007669"/>
    <property type="project" value="UniProtKB-KW"/>
</dbReference>
<keyword evidence="2 11" id="KW-0963">Cytoplasm</keyword>
<evidence type="ECO:0000313" key="14">
    <source>
        <dbReference type="EMBL" id="MVX65191.1"/>
    </source>
</evidence>
<comment type="similarity">
    <text evidence="10 11">Belongs to the class-I aminoacyl-tRNA synthetase family. TyrS type 1 subfamily.</text>
</comment>
<comment type="catalytic activity">
    <reaction evidence="9 11">
        <text>tRNA(Tyr) + L-tyrosine + ATP = L-tyrosyl-tRNA(Tyr) + AMP + diphosphate + H(+)</text>
        <dbReference type="Rhea" id="RHEA:10220"/>
        <dbReference type="Rhea" id="RHEA-COMP:9706"/>
        <dbReference type="Rhea" id="RHEA-COMP:9707"/>
        <dbReference type="ChEBI" id="CHEBI:15378"/>
        <dbReference type="ChEBI" id="CHEBI:30616"/>
        <dbReference type="ChEBI" id="CHEBI:33019"/>
        <dbReference type="ChEBI" id="CHEBI:58315"/>
        <dbReference type="ChEBI" id="CHEBI:78442"/>
        <dbReference type="ChEBI" id="CHEBI:78536"/>
        <dbReference type="ChEBI" id="CHEBI:456215"/>
        <dbReference type="EC" id="6.1.1.1"/>
    </reaction>
</comment>
<dbReference type="NCBIfam" id="TIGR00234">
    <property type="entry name" value="tyrS"/>
    <property type="match status" value="1"/>
</dbReference>
<dbReference type="PROSITE" id="PS00178">
    <property type="entry name" value="AA_TRNA_LIGASE_I"/>
    <property type="match status" value="1"/>
</dbReference>
<dbReference type="GO" id="GO:0006437">
    <property type="term" value="P:tyrosyl-tRNA aminoacylation"/>
    <property type="evidence" value="ECO:0007669"/>
    <property type="project" value="UniProtKB-UniRule"/>
</dbReference>
<dbReference type="FunFam" id="3.40.50.620:FF:000008">
    <property type="entry name" value="Tyrosine--tRNA ligase"/>
    <property type="match status" value="1"/>
</dbReference>
<evidence type="ECO:0000256" key="7">
    <source>
        <dbReference type="ARBA" id="ARBA00022917"/>
    </source>
</evidence>
<keyword evidence="5 11" id="KW-0067">ATP-binding</keyword>
<evidence type="ECO:0000256" key="4">
    <source>
        <dbReference type="ARBA" id="ARBA00022741"/>
    </source>
</evidence>
<dbReference type="EC" id="6.1.1.1" evidence="11"/>
<dbReference type="GO" id="GO:0005524">
    <property type="term" value="F:ATP binding"/>
    <property type="evidence" value="ECO:0007669"/>
    <property type="project" value="UniProtKB-UniRule"/>
</dbReference>
<dbReference type="GO" id="GO:0042803">
    <property type="term" value="F:protein homodimerization activity"/>
    <property type="evidence" value="ECO:0007669"/>
    <property type="project" value="UniProtKB-ARBA"/>
</dbReference>
<dbReference type="AlphaFoldDB" id="A0A964RP03"/>
<protein>
    <recommendedName>
        <fullName evidence="11">Tyrosine--tRNA ligase</fullName>
        <ecNumber evidence="11">6.1.1.1</ecNumber>
    </recommendedName>
    <alternativeName>
        <fullName evidence="11">Tyrosyl-tRNA synthetase</fullName>
        <shortName evidence="11">TyrRS</shortName>
    </alternativeName>
</protein>
<evidence type="ECO:0000256" key="6">
    <source>
        <dbReference type="ARBA" id="ARBA00022884"/>
    </source>
</evidence>
<dbReference type="EMBL" id="WSRQ01000027">
    <property type="protein sequence ID" value="MVX65191.1"/>
    <property type="molecule type" value="Genomic_DNA"/>
</dbReference>
<evidence type="ECO:0000256" key="5">
    <source>
        <dbReference type="ARBA" id="ARBA00022840"/>
    </source>
</evidence>
<keyword evidence="7 11" id="KW-0648">Protein biosynthesis</keyword>
<feature type="binding site" evidence="11">
    <location>
        <position position="172"/>
    </location>
    <ligand>
        <name>L-tyrosine</name>
        <dbReference type="ChEBI" id="CHEBI:58315"/>
    </ligand>
</feature>
<sequence length="406" mass="45758">MASVLDELLERGYIKQFTHEDETRKLLENEKITFYIGFDPTADSLHVGHFIAMMFMAHMQRAGHRPIALIGGGTAMVGDPSGKTDMRKMLTKEDIQHNVDSIKKQMEKFIDFTDGKAILANNADWLLNLNYVDFLREVGVHFSVNRMLGAECFKQRLEKGLSFLEFNYMLMQGYDFYELNQKYNCKMQLGGDDQWSNMIAGVELVRRKAQGEAMAMTCTLLTNSQGQKMGKTVGGALWLNPEKTSPYDFYQYWRNVDDADVEKCLALLTFLPMDEVRRLGSLEGAEINNAKKVLAYEITKLVHGEEEAKKAEEAATALFAGGADMSNVPTVTITKEEIGLPILDIMASTKIVPSKKEGRRLIEQGGLSINGVKVEDMTRTLNEDDFQDGAVLIKRGKKNYNKIEVK</sequence>
<accession>A0A964RP03</accession>
<proteinExistence type="inferred from homology"/>
<feature type="domain" description="Tyrosine--tRNA ligase SYY-like C-terminal" evidence="13">
    <location>
        <begin position="325"/>
        <end position="401"/>
    </location>
</feature>
<keyword evidence="3 11" id="KW-0436">Ligase</keyword>
<feature type="binding site" evidence="11">
    <location>
        <position position="35"/>
    </location>
    <ligand>
        <name>L-tyrosine</name>
        <dbReference type="ChEBI" id="CHEBI:58315"/>
    </ligand>
</feature>
<feature type="short sequence motif" description="'HIGH' region" evidence="11">
    <location>
        <begin position="40"/>
        <end position="49"/>
    </location>
</feature>
<dbReference type="InterPro" id="IPR014729">
    <property type="entry name" value="Rossmann-like_a/b/a_fold"/>
</dbReference>
<evidence type="ECO:0000256" key="1">
    <source>
        <dbReference type="ARBA" id="ARBA00004496"/>
    </source>
</evidence>
<dbReference type="SUPFAM" id="SSF52374">
    <property type="entry name" value="Nucleotidylyl transferase"/>
    <property type="match status" value="1"/>
</dbReference>
<evidence type="ECO:0000256" key="11">
    <source>
        <dbReference type="HAMAP-Rule" id="MF_02006"/>
    </source>
</evidence>
<dbReference type="Gene3D" id="3.40.50.620">
    <property type="entry name" value="HUPs"/>
    <property type="match status" value="1"/>
</dbReference>
<keyword evidence="8 11" id="KW-0030">Aminoacyl-tRNA synthetase</keyword>
<dbReference type="Pfam" id="PF00579">
    <property type="entry name" value="tRNA-synt_1b"/>
    <property type="match status" value="1"/>
</dbReference>
<evidence type="ECO:0000256" key="2">
    <source>
        <dbReference type="ARBA" id="ARBA00022490"/>
    </source>
</evidence>
<comment type="caution">
    <text evidence="14">The sequence shown here is derived from an EMBL/GenBank/DDBJ whole genome shotgun (WGS) entry which is preliminary data.</text>
</comment>
<dbReference type="InterPro" id="IPR002305">
    <property type="entry name" value="aa-tRNA-synth_Ic"/>
</dbReference>
<dbReference type="InterPro" id="IPR002307">
    <property type="entry name" value="Tyr-tRNA-ligase"/>
</dbReference>
<dbReference type="InterPro" id="IPR054608">
    <property type="entry name" value="SYY-like_C"/>
</dbReference>
<feature type="binding site" evidence="11">
    <location>
        <position position="168"/>
    </location>
    <ligand>
        <name>L-tyrosine</name>
        <dbReference type="ChEBI" id="CHEBI:58315"/>
    </ligand>
</feature>
<dbReference type="InterPro" id="IPR024088">
    <property type="entry name" value="Tyr-tRNA-ligase_bac-type"/>
</dbReference>
<dbReference type="Gene3D" id="3.10.290.10">
    <property type="entry name" value="RNA-binding S4 domain"/>
    <property type="match status" value="1"/>
</dbReference>